<gene>
    <name evidence="5" type="ORF">G4P62_008018</name>
</gene>
<keyword evidence="2" id="KW-1133">Transmembrane helix</keyword>
<evidence type="ECO:0000313" key="6">
    <source>
        <dbReference type="Proteomes" id="UP000822369"/>
    </source>
</evidence>
<evidence type="ECO:0000313" key="5">
    <source>
        <dbReference type="EMBL" id="KAF7213546.1"/>
    </source>
</evidence>
<feature type="domain" description="Ig-like" evidence="4">
    <location>
        <begin position="141"/>
        <end position="246"/>
    </location>
</feature>
<dbReference type="Proteomes" id="UP000822369">
    <property type="component" value="Chromosome 10"/>
</dbReference>
<name>A0A9D2Y407_NOTFU</name>
<comment type="caution">
    <text evidence="5">The sequence shown here is derived from an EMBL/GenBank/DDBJ whole genome shotgun (WGS) entry which is preliminary data.</text>
</comment>
<keyword evidence="3" id="KW-0732">Signal</keyword>
<dbReference type="PANTHER" id="PTHR46484">
    <property type="entry name" value="SI:CH211-171H4.5-RELATED"/>
    <property type="match status" value="1"/>
</dbReference>
<accession>A0A9D2Y407</accession>
<feature type="region of interest" description="Disordered" evidence="1">
    <location>
        <begin position="378"/>
        <end position="398"/>
    </location>
</feature>
<proteinExistence type="predicted"/>
<dbReference type="EMBL" id="JAAVVJ010000010">
    <property type="protein sequence ID" value="KAF7213546.1"/>
    <property type="molecule type" value="Genomic_DNA"/>
</dbReference>
<feature type="domain" description="Ig-like" evidence="4">
    <location>
        <begin position="253"/>
        <end position="337"/>
    </location>
</feature>
<evidence type="ECO:0000256" key="2">
    <source>
        <dbReference type="SAM" id="Phobius"/>
    </source>
</evidence>
<dbReference type="InterPro" id="IPR013783">
    <property type="entry name" value="Ig-like_fold"/>
</dbReference>
<reference evidence="5" key="1">
    <citation type="submission" date="2020-03" db="EMBL/GenBank/DDBJ databases">
        <title>Intra-Species Differences in Population Size shape Life History and Genome Evolution.</title>
        <authorList>
            <person name="Willemsen D."/>
            <person name="Cui R."/>
            <person name="Valenzano D.R."/>
        </authorList>
    </citation>
    <scope>NUCLEOTIDE SEQUENCE</scope>
    <source>
        <strain evidence="5">GRZ</strain>
        <tissue evidence="5">Whole</tissue>
    </source>
</reference>
<keyword evidence="2" id="KW-0472">Membrane</keyword>
<keyword evidence="2" id="KW-0812">Transmembrane</keyword>
<dbReference type="InterPro" id="IPR003599">
    <property type="entry name" value="Ig_sub"/>
</dbReference>
<dbReference type="AlphaFoldDB" id="A0A9D2Y407"/>
<sequence>MKEDHQSLMSATMVMVHMLLSVFFLPDVWAAADYCGGLIPAFKITTPNMMEALNGSCLLIPCSITPTTFVISKQSSGFWIKGDSYIYYSGNSVKSFPVTITGNLTQRDCTTVFSDLNTSHSGAYFFRIDSSSSKGTTCADPLQITVKESGWRFQVSSGGLEELKEKESVSITCSAPTPCPLSPPELTWNLQPDSYRQTQKNPDGTSLTKIQENMTLSDTHDGYNITCSVSYPVDGGKCLNTTETVTLHVSYAPKDTSASISPSGLVSAGSWVKLSCSSRAKPPVSSFSWFRNSSKGPVQVSEEQLYSFNVSEGGEFYCVAANNLGNQTSSWIKLRLTQTGDLNKSWEATLGGVLGVVLICLTVAVCCFKCKHQTQQQSQNPSAEKASAETPSKEAQLHYGDVNIFKVKASSEPKQGTGQQEQKETVYTEVKASKETGDSPEDLYSKVK</sequence>
<feature type="compositionally biased region" description="Basic and acidic residues" evidence="1">
    <location>
        <begin position="421"/>
        <end position="448"/>
    </location>
</feature>
<feature type="signal peptide" evidence="3">
    <location>
        <begin position="1"/>
        <end position="30"/>
    </location>
</feature>
<dbReference type="SMART" id="SM00409">
    <property type="entry name" value="IG"/>
    <property type="match status" value="3"/>
</dbReference>
<dbReference type="PANTHER" id="PTHR46484:SF8">
    <property type="entry name" value="B-CELL RECEPTOR CD22-LIKE-RELATED"/>
    <property type="match status" value="1"/>
</dbReference>
<dbReference type="Gene3D" id="2.60.40.10">
    <property type="entry name" value="Immunoglobulins"/>
    <property type="match status" value="3"/>
</dbReference>
<feature type="region of interest" description="Disordered" evidence="1">
    <location>
        <begin position="410"/>
        <end position="448"/>
    </location>
</feature>
<organism evidence="5 6">
    <name type="scientific">Nothobranchius furzeri</name>
    <name type="common">Turquoise killifish</name>
    <dbReference type="NCBI Taxonomy" id="105023"/>
    <lineage>
        <taxon>Eukaryota</taxon>
        <taxon>Metazoa</taxon>
        <taxon>Chordata</taxon>
        <taxon>Craniata</taxon>
        <taxon>Vertebrata</taxon>
        <taxon>Euteleostomi</taxon>
        <taxon>Actinopterygii</taxon>
        <taxon>Neopterygii</taxon>
        <taxon>Teleostei</taxon>
        <taxon>Neoteleostei</taxon>
        <taxon>Acanthomorphata</taxon>
        <taxon>Ovalentaria</taxon>
        <taxon>Atherinomorphae</taxon>
        <taxon>Cyprinodontiformes</taxon>
        <taxon>Nothobranchiidae</taxon>
        <taxon>Nothobranchius</taxon>
    </lineage>
</organism>
<feature type="transmembrane region" description="Helical" evidence="2">
    <location>
        <begin position="348"/>
        <end position="368"/>
    </location>
</feature>
<dbReference type="InterPro" id="IPR036179">
    <property type="entry name" value="Ig-like_dom_sf"/>
</dbReference>
<dbReference type="PROSITE" id="PS50835">
    <property type="entry name" value="IG_LIKE"/>
    <property type="match status" value="2"/>
</dbReference>
<dbReference type="InterPro" id="IPR007110">
    <property type="entry name" value="Ig-like_dom"/>
</dbReference>
<evidence type="ECO:0000256" key="3">
    <source>
        <dbReference type="SAM" id="SignalP"/>
    </source>
</evidence>
<evidence type="ECO:0000259" key="4">
    <source>
        <dbReference type="PROSITE" id="PS50835"/>
    </source>
</evidence>
<protein>
    <submittedName>
        <fullName evidence="5">Sialic acid-binding Ig-like lectin 13</fullName>
    </submittedName>
</protein>
<evidence type="ECO:0000256" key="1">
    <source>
        <dbReference type="SAM" id="MobiDB-lite"/>
    </source>
</evidence>
<dbReference type="SUPFAM" id="SSF48726">
    <property type="entry name" value="Immunoglobulin"/>
    <property type="match status" value="3"/>
</dbReference>
<feature type="chain" id="PRO_5039718738" evidence="3">
    <location>
        <begin position="31"/>
        <end position="448"/>
    </location>
</feature>